<protein>
    <submittedName>
        <fullName evidence="1">Uncharacterized protein</fullName>
    </submittedName>
</protein>
<organism evidence="1 2">
    <name type="scientific">Bradyrhizobium huanghuaihaiense</name>
    <dbReference type="NCBI Taxonomy" id="990078"/>
    <lineage>
        <taxon>Bacteria</taxon>
        <taxon>Pseudomonadati</taxon>
        <taxon>Pseudomonadota</taxon>
        <taxon>Alphaproteobacteria</taxon>
        <taxon>Hyphomicrobiales</taxon>
        <taxon>Nitrobacteraceae</taxon>
        <taxon>Bradyrhizobium</taxon>
    </lineage>
</organism>
<dbReference type="OrthoDB" id="10008729at2"/>
<reference evidence="1 2" key="1">
    <citation type="journal article" date="2015" name="Stand. Genomic Sci.">
        <title>Genomic Encyclopedia of Bacterial and Archaeal Type Strains, Phase III: the genomes of soil and plant-associated and newly described type strains.</title>
        <authorList>
            <person name="Whitman W.B."/>
            <person name="Woyke T."/>
            <person name="Klenk H.P."/>
            <person name="Zhou Y."/>
            <person name="Lilburn T.G."/>
            <person name="Beck B.J."/>
            <person name="De Vos P."/>
            <person name="Vandamme P."/>
            <person name="Eisen J.A."/>
            <person name="Garrity G."/>
            <person name="Hugenholtz P."/>
            <person name="Kyrpides N.C."/>
        </authorList>
    </citation>
    <scope>NUCLEOTIDE SEQUENCE [LARGE SCALE GENOMIC DNA]</scope>
    <source>
        <strain evidence="1 2">CGMCC 1.10948</strain>
    </source>
</reference>
<accession>A0A562R6G2</accession>
<comment type="caution">
    <text evidence="1">The sequence shown here is derived from an EMBL/GenBank/DDBJ whole genome shotgun (WGS) entry which is preliminary data.</text>
</comment>
<keyword evidence="2" id="KW-1185">Reference proteome</keyword>
<proteinExistence type="predicted"/>
<gene>
    <name evidence="1" type="ORF">IQ16_05731</name>
</gene>
<evidence type="ECO:0000313" key="1">
    <source>
        <dbReference type="EMBL" id="TWI64672.1"/>
    </source>
</evidence>
<dbReference type="EMBL" id="VLLA01000017">
    <property type="protein sequence ID" value="TWI64672.1"/>
    <property type="molecule type" value="Genomic_DNA"/>
</dbReference>
<dbReference type="AlphaFoldDB" id="A0A562R6G2"/>
<dbReference type="Proteomes" id="UP000316291">
    <property type="component" value="Unassembled WGS sequence"/>
</dbReference>
<evidence type="ECO:0000313" key="2">
    <source>
        <dbReference type="Proteomes" id="UP000316291"/>
    </source>
</evidence>
<dbReference type="RefSeq" id="WP_018642999.1">
    <property type="nucleotide sequence ID" value="NZ_VLLA01000017.1"/>
</dbReference>
<sequence length="66" mass="7469">MKLQERKAGAGAPMAIVDEQHAVADERFTAGIEETIWETRHMKGIGENISRIHPVKLSTTYKCFLR</sequence>
<name>A0A562R6G2_9BRAD</name>